<dbReference type="InterPro" id="IPR050122">
    <property type="entry name" value="RTK"/>
</dbReference>
<name>A0A8J2LC68_9HEXA</name>
<comment type="subcellular location">
    <subcellularLocation>
        <location evidence="1">Membrane</location>
        <topology evidence="1">Single-pass membrane protein</topology>
    </subcellularLocation>
</comment>
<comment type="caution">
    <text evidence="5">The sequence shown here is derived from an EMBL/GenBank/DDBJ whole genome shotgun (WGS) entry which is preliminary data.</text>
</comment>
<dbReference type="GO" id="GO:0043235">
    <property type="term" value="C:receptor complex"/>
    <property type="evidence" value="ECO:0007669"/>
    <property type="project" value="TreeGrafter"/>
</dbReference>
<dbReference type="PIRSF" id="PIRSF000654">
    <property type="entry name" value="Integrin-linked_kinase"/>
    <property type="match status" value="1"/>
</dbReference>
<dbReference type="PANTHER" id="PTHR24416:SF611">
    <property type="entry name" value="TYROSINE-PROTEIN KINASE TRANSMEMBRANE RECEPTOR ROR"/>
    <property type="match status" value="1"/>
</dbReference>
<dbReference type="GO" id="GO:0007169">
    <property type="term" value="P:cell surface receptor protein tyrosine kinase signaling pathway"/>
    <property type="evidence" value="ECO:0007669"/>
    <property type="project" value="TreeGrafter"/>
</dbReference>
<evidence type="ECO:0000256" key="3">
    <source>
        <dbReference type="PROSITE-ProRule" id="PRU10141"/>
    </source>
</evidence>
<accession>A0A8J2LC68</accession>
<keyword evidence="3" id="KW-0067">ATP-binding</keyword>
<feature type="domain" description="Protein kinase" evidence="4">
    <location>
        <begin position="17"/>
        <end position="286"/>
    </location>
</feature>
<dbReference type="InterPro" id="IPR001245">
    <property type="entry name" value="Ser-Thr/Tyr_kinase_cat_dom"/>
</dbReference>
<evidence type="ECO:0000256" key="2">
    <source>
        <dbReference type="ARBA" id="ARBA00051243"/>
    </source>
</evidence>
<dbReference type="GO" id="GO:0004714">
    <property type="term" value="F:transmembrane receptor protein tyrosine kinase activity"/>
    <property type="evidence" value="ECO:0007669"/>
    <property type="project" value="UniProtKB-EC"/>
</dbReference>
<evidence type="ECO:0000259" key="4">
    <source>
        <dbReference type="PROSITE" id="PS50011"/>
    </source>
</evidence>
<dbReference type="AlphaFoldDB" id="A0A8J2LC68"/>
<reference evidence="5" key="1">
    <citation type="submission" date="2021-06" db="EMBL/GenBank/DDBJ databases">
        <authorList>
            <person name="Hodson N. C."/>
            <person name="Mongue J. A."/>
            <person name="Jaron S. K."/>
        </authorList>
    </citation>
    <scope>NUCLEOTIDE SEQUENCE</scope>
</reference>
<dbReference type="PANTHER" id="PTHR24416">
    <property type="entry name" value="TYROSINE-PROTEIN KINASE RECEPTOR"/>
    <property type="match status" value="1"/>
</dbReference>
<dbReference type="EMBL" id="CAJVCH010468596">
    <property type="protein sequence ID" value="CAG7820084.1"/>
    <property type="molecule type" value="Genomic_DNA"/>
</dbReference>
<evidence type="ECO:0000256" key="1">
    <source>
        <dbReference type="ARBA" id="ARBA00004167"/>
    </source>
</evidence>
<evidence type="ECO:0000313" key="6">
    <source>
        <dbReference type="Proteomes" id="UP000708208"/>
    </source>
</evidence>
<dbReference type="InterPro" id="IPR017441">
    <property type="entry name" value="Protein_kinase_ATP_BS"/>
</dbReference>
<gene>
    <name evidence="5" type="ORF">AFUS01_LOCUS30492</name>
</gene>
<dbReference type="InterPro" id="IPR008266">
    <property type="entry name" value="Tyr_kinase_AS"/>
</dbReference>
<keyword evidence="6" id="KW-1185">Reference proteome</keyword>
<dbReference type="PROSITE" id="PS00107">
    <property type="entry name" value="PROTEIN_KINASE_ATP"/>
    <property type="match status" value="1"/>
</dbReference>
<keyword evidence="3" id="KW-0547">Nucleotide-binding</keyword>
<dbReference type="GO" id="GO:0005886">
    <property type="term" value="C:plasma membrane"/>
    <property type="evidence" value="ECO:0007669"/>
    <property type="project" value="TreeGrafter"/>
</dbReference>
<proteinExistence type="predicted"/>
<protein>
    <recommendedName>
        <fullName evidence="4">Protein kinase domain-containing protein</fullName>
    </recommendedName>
</protein>
<dbReference type="Proteomes" id="UP000708208">
    <property type="component" value="Unassembled WGS sequence"/>
</dbReference>
<organism evidence="5 6">
    <name type="scientific">Allacma fusca</name>
    <dbReference type="NCBI Taxonomy" id="39272"/>
    <lineage>
        <taxon>Eukaryota</taxon>
        <taxon>Metazoa</taxon>
        <taxon>Ecdysozoa</taxon>
        <taxon>Arthropoda</taxon>
        <taxon>Hexapoda</taxon>
        <taxon>Collembola</taxon>
        <taxon>Symphypleona</taxon>
        <taxon>Sminthuridae</taxon>
        <taxon>Allacma</taxon>
    </lineage>
</organism>
<evidence type="ECO:0000313" key="5">
    <source>
        <dbReference type="EMBL" id="CAG7820084.1"/>
    </source>
</evidence>
<dbReference type="Pfam" id="PF07714">
    <property type="entry name" value="PK_Tyr_Ser-Thr"/>
    <property type="match status" value="1"/>
</dbReference>
<dbReference type="OrthoDB" id="98077at2759"/>
<sequence length="302" mass="35173">MSYANPPQGRNISRWNLKNRELIGEGSFGRVYKAIWLARDEDDDEVEEIVAIKIMKQATWAQVMNERDRMAGLDHENVVSLRGVVQEDPCPWLVMEYVENGDLHTYIQQFDLDEDTLMEISWHIAKGMKYLHSKDIVHGDLAARNILLGDNNVAKIGDLGYYNSQNSSNYYNYGGTMPCPIRWMSPENLPYRSSLQGLQGQSPRKSYEGDVWAFGVVLFELWSDGEIPFDGYNDMQVCSFVLNKKKPTHFCDVQMRQHMRGLMHSCWQFHPDKRPKFYRIVQHFERIVGFEPEEDDSDEDED</sequence>
<feature type="binding site" evidence="3">
    <location>
        <position position="53"/>
    </location>
    <ligand>
        <name>ATP</name>
        <dbReference type="ChEBI" id="CHEBI:30616"/>
    </ligand>
</feature>
<dbReference type="PROSITE" id="PS50011">
    <property type="entry name" value="PROTEIN_KINASE_DOM"/>
    <property type="match status" value="1"/>
</dbReference>
<dbReference type="InterPro" id="IPR000719">
    <property type="entry name" value="Prot_kinase_dom"/>
</dbReference>
<dbReference type="GO" id="GO:0005524">
    <property type="term" value="F:ATP binding"/>
    <property type="evidence" value="ECO:0007669"/>
    <property type="project" value="UniProtKB-UniRule"/>
</dbReference>
<comment type="catalytic activity">
    <reaction evidence="2">
        <text>L-tyrosyl-[protein] + ATP = O-phospho-L-tyrosyl-[protein] + ADP + H(+)</text>
        <dbReference type="Rhea" id="RHEA:10596"/>
        <dbReference type="Rhea" id="RHEA-COMP:10136"/>
        <dbReference type="Rhea" id="RHEA-COMP:20101"/>
        <dbReference type="ChEBI" id="CHEBI:15378"/>
        <dbReference type="ChEBI" id="CHEBI:30616"/>
        <dbReference type="ChEBI" id="CHEBI:46858"/>
        <dbReference type="ChEBI" id="CHEBI:61978"/>
        <dbReference type="ChEBI" id="CHEBI:456216"/>
        <dbReference type="EC" id="2.7.10.1"/>
    </reaction>
</comment>
<dbReference type="PROSITE" id="PS00109">
    <property type="entry name" value="PROTEIN_KINASE_TYR"/>
    <property type="match status" value="1"/>
</dbReference>